<accession>A0ABZ0RWX4</accession>
<dbReference type="RefSeq" id="WP_319837420.1">
    <property type="nucleotide sequence ID" value="NZ_CP137624.1"/>
</dbReference>
<dbReference type="SUPFAM" id="SSF52172">
    <property type="entry name" value="CheY-like"/>
    <property type="match status" value="1"/>
</dbReference>
<dbReference type="PANTHER" id="PTHR37299">
    <property type="entry name" value="TRANSCRIPTIONAL REGULATOR-RELATED"/>
    <property type="match status" value="1"/>
</dbReference>
<evidence type="ECO:0000256" key="2">
    <source>
        <dbReference type="ARBA" id="ARBA00023012"/>
    </source>
</evidence>
<feature type="domain" description="Response regulatory" evidence="6">
    <location>
        <begin position="2"/>
        <end position="124"/>
    </location>
</feature>
<dbReference type="Proteomes" id="UP001322664">
    <property type="component" value="Chromosome"/>
</dbReference>
<keyword evidence="2" id="KW-0902">Two-component regulatory system</keyword>
<feature type="modified residue" description="4-aspartylphosphate" evidence="5">
    <location>
        <position position="58"/>
    </location>
</feature>
<evidence type="ECO:0000256" key="3">
    <source>
        <dbReference type="ARBA" id="ARBA00023159"/>
    </source>
</evidence>
<keyword evidence="8" id="KW-0238">DNA-binding</keyword>
<dbReference type="InterPro" id="IPR001789">
    <property type="entry name" value="Sig_transdc_resp-reg_receiver"/>
</dbReference>
<dbReference type="PROSITE" id="PS50930">
    <property type="entry name" value="HTH_LYTTR"/>
    <property type="match status" value="1"/>
</dbReference>
<keyword evidence="5" id="KW-0597">Phosphoprotein</keyword>
<dbReference type="InterPro" id="IPR011006">
    <property type="entry name" value="CheY-like_superfamily"/>
</dbReference>
<dbReference type="Pfam" id="PF00072">
    <property type="entry name" value="Response_reg"/>
    <property type="match status" value="1"/>
</dbReference>
<protein>
    <submittedName>
        <fullName evidence="8">LytTR family DNA-binding domain-containing protein</fullName>
    </submittedName>
</protein>
<comment type="function">
    <text evidence="4">Required for high-level post-exponential phase expression of a series of secreted proteins.</text>
</comment>
<dbReference type="SMART" id="SM00448">
    <property type="entry name" value="REC"/>
    <property type="match status" value="1"/>
</dbReference>
<dbReference type="Gene3D" id="2.40.50.1020">
    <property type="entry name" value="LytTr DNA-binding domain"/>
    <property type="match status" value="1"/>
</dbReference>
<evidence type="ECO:0000256" key="4">
    <source>
        <dbReference type="ARBA" id="ARBA00037164"/>
    </source>
</evidence>
<dbReference type="Gene3D" id="3.40.50.2300">
    <property type="match status" value="1"/>
</dbReference>
<dbReference type="InterPro" id="IPR046947">
    <property type="entry name" value="LytR-like"/>
</dbReference>
<evidence type="ECO:0000313" key="9">
    <source>
        <dbReference type="Proteomes" id="UP001322664"/>
    </source>
</evidence>
<feature type="domain" description="HTH LytTR-type" evidence="7">
    <location>
        <begin position="144"/>
        <end position="243"/>
    </location>
</feature>
<evidence type="ECO:0000256" key="1">
    <source>
        <dbReference type="ARBA" id="ARBA00022490"/>
    </source>
</evidence>
<reference evidence="8 9" key="1">
    <citation type="submission" date="2023-09" db="EMBL/GenBank/DDBJ databases">
        <authorList>
            <person name="Page C.A."/>
            <person name="Perez-Diaz I.M."/>
        </authorList>
    </citation>
    <scope>NUCLEOTIDE SEQUENCE [LARGE SCALE GENOMIC DNA]</scope>
    <source>
        <strain evidence="8 9">Ll15</strain>
    </source>
</reference>
<sequence length="244" mass="28980">MKVVICEDDSLHRHLIYTELKNYEMFHNPSVEIVLETASPEEVLAYAAEQHVDCYFLDIDLSHELTGMDVAYEIRKDNPLASIIFVTTDAEKWHLVFKYQLEALDYIVKDTQEKMAVQLRKVIHTAFEKYQKLGRNEQANVYQLKVDRRIVNIPYEDIYFFSTSPQVHKIELYAKNHYYEFYGSMQELEKIDERFYRCHTSYVINLQHIVELNAKERTVTMADESICKVSFRAMRTLRKKLEAN</sequence>
<organism evidence="8 9">
    <name type="scientific">Lysinibacillus louembei</name>
    <dbReference type="NCBI Taxonomy" id="1470088"/>
    <lineage>
        <taxon>Bacteria</taxon>
        <taxon>Bacillati</taxon>
        <taxon>Bacillota</taxon>
        <taxon>Bacilli</taxon>
        <taxon>Bacillales</taxon>
        <taxon>Bacillaceae</taxon>
        <taxon>Lysinibacillus</taxon>
    </lineage>
</organism>
<keyword evidence="3" id="KW-0010">Activator</keyword>
<name>A0ABZ0RWX4_9BACI</name>
<evidence type="ECO:0000313" key="8">
    <source>
        <dbReference type="EMBL" id="WPK12733.1"/>
    </source>
</evidence>
<dbReference type="EMBL" id="CP137624">
    <property type="protein sequence ID" value="WPK12733.1"/>
    <property type="molecule type" value="Genomic_DNA"/>
</dbReference>
<dbReference type="GO" id="GO:0003677">
    <property type="term" value="F:DNA binding"/>
    <property type="evidence" value="ECO:0007669"/>
    <property type="project" value="UniProtKB-KW"/>
</dbReference>
<dbReference type="PROSITE" id="PS50110">
    <property type="entry name" value="RESPONSE_REGULATORY"/>
    <property type="match status" value="1"/>
</dbReference>
<dbReference type="PANTHER" id="PTHR37299:SF3">
    <property type="entry name" value="STAGE 0 SPORULATION PROTEIN A HOMOLOG"/>
    <property type="match status" value="1"/>
</dbReference>
<evidence type="ECO:0000259" key="7">
    <source>
        <dbReference type="PROSITE" id="PS50930"/>
    </source>
</evidence>
<keyword evidence="1" id="KW-0963">Cytoplasm</keyword>
<proteinExistence type="predicted"/>
<dbReference type="SMART" id="SM00850">
    <property type="entry name" value="LytTR"/>
    <property type="match status" value="1"/>
</dbReference>
<gene>
    <name evidence="8" type="ORF">R6U77_03250</name>
</gene>
<dbReference type="InterPro" id="IPR007492">
    <property type="entry name" value="LytTR_DNA-bd_dom"/>
</dbReference>
<evidence type="ECO:0000259" key="6">
    <source>
        <dbReference type="PROSITE" id="PS50110"/>
    </source>
</evidence>
<dbReference type="Pfam" id="PF04397">
    <property type="entry name" value="LytTR"/>
    <property type="match status" value="1"/>
</dbReference>
<keyword evidence="9" id="KW-1185">Reference proteome</keyword>
<evidence type="ECO:0000256" key="5">
    <source>
        <dbReference type="PROSITE-ProRule" id="PRU00169"/>
    </source>
</evidence>